<dbReference type="UniPathway" id="UPA00219"/>
<dbReference type="RefSeq" id="WP_099559153.1">
    <property type="nucleotide sequence ID" value="NZ_LT960615.1"/>
</dbReference>
<feature type="transmembrane region" description="Helical" evidence="10">
    <location>
        <begin position="186"/>
        <end position="208"/>
    </location>
</feature>
<evidence type="ECO:0000256" key="9">
    <source>
        <dbReference type="ARBA" id="ARBA00061532"/>
    </source>
</evidence>
<evidence type="ECO:0000256" key="10">
    <source>
        <dbReference type="HAMAP-Rule" id="MF_02078"/>
    </source>
</evidence>
<dbReference type="CDD" id="cd13123">
    <property type="entry name" value="MATE_MurJ_like"/>
    <property type="match status" value="1"/>
</dbReference>
<feature type="transmembrane region" description="Helical" evidence="10">
    <location>
        <begin position="378"/>
        <end position="396"/>
    </location>
</feature>
<feature type="transmembrane region" description="Helical" evidence="10">
    <location>
        <begin position="305"/>
        <end position="324"/>
    </location>
</feature>
<evidence type="ECO:0000313" key="12">
    <source>
        <dbReference type="EMBL" id="SON58416.1"/>
    </source>
</evidence>
<evidence type="ECO:0000256" key="4">
    <source>
        <dbReference type="ARBA" id="ARBA00022960"/>
    </source>
</evidence>
<evidence type="ECO:0000256" key="5">
    <source>
        <dbReference type="ARBA" id="ARBA00022984"/>
    </source>
</evidence>
<feature type="transmembrane region" description="Helical" evidence="10">
    <location>
        <begin position="344"/>
        <end position="366"/>
    </location>
</feature>
<geneLocation type="plasmid" evidence="13">
    <name>hdiap1</name>
</geneLocation>
<evidence type="ECO:0000313" key="13">
    <source>
        <dbReference type="Proteomes" id="UP000223606"/>
    </source>
</evidence>
<keyword evidence="12" id="KW-0614">Plasmid</keyword>
<accession>A0A2C9DDS1</accession>
<keyword evidence="5 10" id="KW-0573">Peptidoglycan synthesis</keyword>
<sequence>MLRKLGTVSGLTLASRLLGFLRDVVLAATLGAGPVADSFMLAFRLPNHFRAIFAEGAFNAAFLPTWATAEAKGEDSATLGAQVLGWLTLANLVMLALALGATGWVLAALAPGLSATDPRWALTVTLTRITFPYLLCMSLVAFLSALLNSRDRFAAAAGAPILLNLSMICSLLLADHFPSAAHAAAWGVLIAGLAQVSLLAVSTVKAGIPLPWPRIGFSSNTRLFFRRLGPAILTSGALQVAIFADTIIATFLPQGSLSHLYYADRLYQLPIGLVGAALGTVILPDIGRRAGRGDETGMRKVLDRALLICLVMGVPMAVLMATLGEWAMRILFVRGAFDADAAQSSAAILAAYALGLVPALAVRSLVAGFNGRGDTKTPLKCLTAATIVNVVLKIVLSPSLGPVGLAVATSAGISLYALLLFRTGRTRGYLDRPPVTPSVILVGAGLISGIAIVLLKEDLLNYALTVTPEWGLLLAFGAVAGTVALFHGVFTLLALRFVRTKC</sequence>
<dbReference type="GO" id="GO:0008360">
    <property type="term" value="P:regulation of cell shape"/>
    <property type="evidence" value="ECO:0007669"/>
    <property type="project" value="UniProtKB-UniRule"/>
</dbReference>
<dbReference type="GO" id="GO:0015648">
    <property type="term" value="F:lipid-linked peptidoglycan transporter activity"/>
    <property type="evidence" value="ECO:0007669"/>
    <property type="project" value="UniProtKB-UniRule"/>
</dbReference>
<dbReference type="PANTHER" id="PTHR47019:SF1">
    <property type="entry name" value="LIPID II FLIPPASE MURJ"/>
    <property type="match status" value="1"/>
</dbReference>
<dbReference type="InterPro" id="IPR004268">
    <property type="entry name" value="MurJ"/>
</dbReference>
<keyword evidence="4 10" id="KW-0133">Cell shape</keyword>
<keyword evidence="3 10" id="KW-0812">Transmembrane</keyword>
<feature type="transmembrane region" description="Helical" evidence="10">
    <location>
        <begin position="154"/>
        <end position="174"/>
    </location>
</feature>
<feature type="transmembrane region" description="Helical" evidence="10">
    <location>
        <begin position="228"/>
        <end position="253"/>
    </location>
</feature>
<feature type="transmembrane region" description="Helical" evidence="10">
    <location>
        <begin position="402"/>
        <end position="421"/>
    </location>
</feature>
<dbReference type="AlphaFoldDB" id="A0A2C9DDS1"/>
<evidence type="ECO:0000256" key="3">
    <source>
        <dbReference type="ARBA" id="ARBA00022692"/>
    </source>
</evidence>
<dbReference type="HAMAP" id="MF_02078">
    <property type="entry name" value="MurJ_MviN"/>
    <property type="match status" value="1"/>
</dbReference>
<feature type="transmembrane region" description="Helical" evidence="10">
    <location>
        <begin position="83"/>
        <end position="109"/>
    </location>
</feature>
<feature type="transmembrane region" description="Helical" evidence="10">
    <location>
        <begin position="129"/>
        <end position="147"/>
    </location>
</feature>
<reference evidence="13" key="1">
    <citation type="submission" date="2017-09" db="EMBL/GenBank/DDBJ databases">
        <title>Genome sequence of Nannocystis excedens DSM 71.</title>
        <authorList>
            <person name="Blom J."/>
        </authorList>
    </citation>
    <scope>NUCLEOTIDE SEQUENCE [LARGE SCALE GENOMIC DNA]</scope>
    <source>
        <strain evidence="13">type strain: E19</strain>
        <plasmid evidence="13">hdiap1</plasmid>
    </source>
</reference>
<evidence type="ECO:0000256" key="11">
    <source>
        <dbReference type="PIRNR" id="PIRNR002869"/>
    </source>
</evidence>
<dbReference type="NCBIfam" id="TIGR01695">
    <property type="entry name" value="murJ_mviN"/>
    <property type="match status" value="1"/>
</dbReference>
<comment type="similarity">
    <text evidence="9 10 11">Belongs to the MurJ/MviN family.</text>
</comment>
<evidence type="ECO:0000256" key="1">
    <source>
        <dbReference type="ARBA" id="ARBA00004651"/>
    </source>
</evidence>
<dbReference type="OrthoDB" id="9816572at2"/>
<dbReference type="GO" id="GO:0071555">
    <property type="term" value="P:cell wall organization"/>
    <property type="evidence" value="ECO:0007669"/>
    <property type="project" value="UniProtKB-UniRule"/>
</dbReference>
<dbReference type="PIRSF" id="PIRSF002869">
    <property type="entry name" value="MviN"/>
    <property type="match status" value="1"/>
</dbReference>
<comment type="pathway">
    <text evidence="10">Cell wall biogenesis; peptidoglycan biosynthesis.</text>
</comment>
<dbReference type="PRINTS" id="PR01806">
    <property type="entry name" value="VIRFACTRMVIN"/>
</dbReference>
<proteinExistence type="inferred from homology"/>
<keyword evidence="13" id="KW-1185">Reference proteome</keyword>
<keyword evidence="2 10" id="KW-1003">Cell membrane</keyword>
<keyword evidence="10" id="KW-0997">Cell inner membrane</keyword>
<name>A0A2C9DDS1_9HYPH</name>
<dbReference type="GO" id="GO:0005886">
    <property type="term" value="C:plasma membrane"/>
    <property type="evidence" value="ECO:0007669"/>
    <property type="project" value="UniProtKB-SubCell"/>
</dbReference>
<dbReference type="Proteomes" id="UP000223606">
    <property type="component" value="Plasmid HDIAp1"/>
</dbReference>
<feature type="transmembrane region" description="Helical" evidence="10">
    <location>
        <begin position="470"/>
        <end position="495"/>
    </location>
</feature>
<dbReference type="GO" id="GO:0009252">
    <property type="term" value="P:peptidoglycan biosynthetic process"/>
    <property type="evidence" value="ECO:0007669"/>
    <property type="project" value="UniProtKB-UniRule"/>
</dbReference>
<evidence type="ECO:0000256" key="8">
    <source>
        <dbReference type="ARBA" id="ARBA00060041"/>
    </source>
</evidence>
<evidence type="ECO:0000256" key="6">
    <source>
        <dbReference type="ARBA" id="ARBA00022989"/>
    </source>
</evidence>
<dbReference type="KEGG" id="hdi:HDIA_P0007"/>
<evidence type="ECO:0000256" key="2">
    <source>
        <dbReference type="ARBA" id="ARBA00022475"/>
    </source>
</evidence>
<feature type="transmembrane region" description="Helical" evidence="10">
    <location>
        <begin position="265"/>
        <end position="284"/>
    </location>
</feature>
<comment type="subcellular location">
    <subcellularLocation>
        <location evidence="10">Cell inner membrane</location>
        <topology evidence="10">Multi-pass membrane protein</topology>
    </subcellularLocation>
    <subcellularLocation>
        <location evidence="1">Cell membrane</location>
        <topology evidence="1">Multi-pass membrane protein</topology>
    </subcellularLocation>
</comment>
<protein>
    <recommendedName>
        <fullName evidence="10">Probable lipid II flippase MurJ</fullName>
    </recommendedName>
</protein>
<keyword evidence="6 10" id="KW-1133">Transmembrane helix</keyword>
<dbReference type="EMBL" id="LT960615">
    <property type="protein sequence ID" value="SON58416.1"/>
    <property type="molecule type" value="Genomic_DNA"/>
</dbReference>
<dbReference type="Pfam" id="PF03023">
    <property type="entry name" value="MurJ"/>
    <property type="match status" value="1"/>
</dbReference>
<gene>
    <name evidence="12" type="primary">murJ_2</name>
    <name evidence="10" type="synonym">murJ</name>
    <name evidence="12" type="ORF">HDIA_P0007</name>
</gene>
<keyword evidence="7 10" id="KW-0472">Membrane</keyword>
<keyword evidence="10 11" id="KW-0813">Transport</keyword>
<comment type="function">
    <text evidence="8 10 11">Involved in peptidoglycan biosynthesis. Transports lipid-linked peptidoglycan precursors from the inner to the outer leaflet of the cytoplasmic membrane.</text>
</comment>
<dbReference type="GO" id="GO:0034204">
    <property type="term" value="P:lipid translocation"/>
    <property type="evidence" value="ECO:0007669"/>
    <property type="project" value="TreeGrafter"/>
</dbReference>
<feature type="transmembrane region" description="Helical" evidence="10">
    <location>
        <begin position="433"/>
        <end position="455"/>
    </location>
</feature>
<evidence type="ECO:0000256" key="7">
    <source>
        <dbReference type="ARBA" id="ARBA00023136"/>
    </source>
</evidence>
<dbReference type="PANTHER" id="PTHR47019">
    <property type="entry name" value="LIPID II FLIPPASE MURJ"/>
    <property type="match status" value="1"/>
</dbReference>
<dbReference type="InterPro" id="IPR051050">
    <property type="entry name" value="Lipid_II_flippase_MurJ/MviN"/>
</dbReference>
<organism evidence="12 13">
    <name type="scientific">Hartmannibacter diazotrophicus</name>
    <dbReference type="NCBI Taxonomy" id="1482074"/>
    <lineage>
        <taxon>Bacteria</taxon>
        <taxon>Pseudomonadati</taxon>
        <taxon>Pseudomonadota</taxon>
        <taxon>Alphaproteobacteria</taxon>
        <taxon>Hyphomicrobiales</taxon>
        <taxon>Pleomorphomonadaceae</taxon>
        <taxon>Hartmannibacter</taxon>
    </lineage>
</organism>
<keyword evidence="10 11" id="KW-0961">Cell wall biogenesis/degradation</keyword>